<evidence type="ECO:0000259" key="3">
    <source>
        <dbReference type="Pfam" id="PF08541"/>
    </source>
</evidence>
<evidence type="ECO:0000313" key="5">
    <source>
        <dbReference type="EMBL" id="SDL75819.1"/>
    </source>
</evidence>
<dbReference type="InterPro" id="IPR016039">
    <property type="entry name" value="Thiolase-like"/>
</dbReference>
<dbReference type="OrthoDB" id="9786288at2"/>
<evidence type="ECO:0000256" key="2">
    <source>
        <dbReference type="ARBA" id="ARBA00023315"/>
    </source>
</evidence>
<dbReference type="Pfam" id="PF08541">
    <property type="entry name" value="ACP_syn_III_C"/>
    <property type="match status" value="1"/>
</dbReference>
<dbReference type="Proteomes" id="UP000199759">
    <property type="component" value="Unassembled WGS sequence"/>
</dbReference>
<evidence type="ECO:0000313" key="6">
    <source>
        <dbReference type="Proteomes" id="UP000199759"/>
    </source>
</evidence>
<keyword evidence="6" id="KW-1185">Reference proteome</keyword>
<feature type="domain" description="Beta-ketoacyl-[acyl-carrier-protein] synthase III C-terminal" evidence="3">
    <location>
        <begin position="290"/>
        <end position="378"/>
    </location>
</feature>
<dbReference type="NCBIfam" id="NF005703">
    <property type="entry name" value="PRK07515.1"/>
    <property type="match status" value="1"/>
</dbReference>
<dbReference type="GO" id="GO:0004315">
    <property type="term" value="F:3-oxoacyl-[acyl-carrier-protein] synthase activity"/>
    <property type="evidence" value="ECO:0007669"/>
    <property type="project" value="InterPro"/>
</dbReference>
<dbReference type="Gene3D" id="3.40.47.10">
    <property type="match status" value="2"/>
</dbReference>
<proteinExistence type="predicted"/>
<dbReference type="InterPro" id="IPR013747">
    <property type="entry name" value="ACP_syn_III_C"/>
</dbReference>
<keyword evidence="2" id="KW-0012">Acyltransferase</keyword>
<dbReference type="EMBL" id="FNHG01000002">
    <property type="protein sequence ID" value="SDL75819.1"/>
    <property type="molecule type" value="Genomic_DNA"/>
</dbReference>
<sequence length="380" mass="41300">MDSRDEAETVQTSIIRSTGFWAPPDVITNAELVASYNAYAKRFNEEHADAIAAGDVPEVPFSSTDFIANASGIERRHVLEKSGILDIDHLVPRIPPRGFDDISVQAEFAMRAVKPALEKAGRDGSEIDGVIVASSAQQRNFPGLSCEIQNLIGATGWSFDLTMACASALYGLNIANAMIRSGQAKRILVCSPEIMTCINVHSRRDVHFIFGDAASAILVEADDGTPGGWDVLGTHTQNKFSNHLRSDYGFINIAERTVDPDYTPGLDQDGHKVFKDVVSFAPVVARDLMAQIGLEPEAVHRAWLHQANIRMVDMIAKRILGRDRTLENAPSILEEYGNTSSSSVVMNFEKNSEDMKPGETGIMCAYGAGYGVGAAAIRKR</sequence>
<gene>
    <name evidence="5" type="ORF">SAMN04488568_10254</name>
</gene>
<dbReference type="CDD" id="cd00830">
    <property type="entry name" value="KAS_III"/>
    <property type="match status" value="1"/>
</dbReference>
<dbReference type="RefSeq" id="WP_091766025.1">
    <property type="nucleotide sequence ID" value="NZ_FNHG01000002.1"/>
</dbReference>
<dbReference type="InterPro" id="IPR013751">
    <property type="entry name" value="ACP_syn_III_N"/>
</dbReference>
<reference evidence="5 6" key="1">
    <citation type="submission" date="2016-10" db="EMBL/GenBank/DDBJ databases">
        <authorList>
            <person name="de Groot N.N."/>
        </authorList>
    </citation>
    <scope>NUCLEOTIDE SEQUENCE [LARGE SCALE GENOMIC DNA]</scope>
    <source>
        <strain evidence="5 6">DSM 16077</strain>
    </source>
</reference>
<organism evidence="5 6">
    <name type="scientific">Maricaulis salignorans</name>
    <dbReference type="NCBI Taxonomy" id="144026"/>
    <lineage>
        <taxon>Bacteria</taxon>
        <taxon>Pseudomonadati</taxon>
        <taxon>Pseudomonadota</taxon>
        <taxon>Alphaproteobacteria</taxon>
        <taxon>Maricaulales</taxon>
        <taxon>Maricaulaceae</taxon>
        <taxon>Maricaulis</taxon>
    </lineage>
</organism>
<dbReference type="GO" id="GO:0006633">
    <property type="term" value="P:fatty acid biosynthetic process"/>
    <property type="evidence" value="ECO:0007669"/>
    <property type="project" value="InterPro"/>
</dbReference>
<keyword evidence="1" id="KW-0808">Transferase</keyword>
<dbReference type="STRING" id="144026.SAMN04488568_10254"/>
<dbReference type="PANTHER" id="PTHR34069:SF2">
    <property type="entry name" value="BETA-KETOACYL-[ACYL-CARRIER-PROTEIN] SYNTHASE III"/>
    <property type="match status" value="1"/>
</dbReference>
<name>A0A1G9MNM4_9PROT</name>
<protein>
    <submittedName>
        <fullName evidence="5">3-oxoacyl-[acyl-carrier-protein] synthase-3</fullName>
    </submittedName>
</protein>
<dbReference type="PANTHER" id="PTHR34069">
    <property type="entry name" value="3-OXOACYL-[ACYL-CARRIER-PROTEIN] SYNTHASE 3"/>
    <property type="match status" value="1"/>
</dbReference>
<dbReference type="SUPFAM" id="SSF53901">
    <property type="entry name" value="Thiolase-like"/>
    <property type="match status" value="1"/>
</dbReference>
<dbReference type="Pfam" id="PF08545">
    <property type="entry name" value="ACP_syn_III"/>
    <property type="match status" value="1"/>
</dbReference>
<feature type="domain" description="Beta-ketoacyl-[acyl-carrier-protein] synthase III N-terminal" evidence="4">
    <location>
        <begin position="159"/>
        <end position="237"/>
    </location>
</feature>
<dbReference type="AlphaFoldDB" id="A0A1G9MNM4"/>
<evidence type="ECO:0000259" key="4">
    <source>
        <dbReference type="Pfam" id="PF08545"/>
    </source>
</evidence>
<dbReference type="GO" id="GO:0044550">
    <property type="term" value="P:secondary metabolite biosynthetic process"/>
    <property type="evidence" value="ECO:0007669"/>
    <property type="project" value="TreeGrafter"/>
</dbReference>
<evidence type="ECO:0000256" key="1">
    <source>
        <dbReference type="ARBA" id="ARBA00022679"/>
    </source>
</evidence>
<accession>A0A1G9MNM4</accession>